<dbReference type="PANTHER" id="PTHR11552">
    <property type="entry name" value="GLUCOSE-METHANOL-CHOLINE GMC OXIDOREDUCTASE"/>
    <property type="match status" value="1"/>
</dbReference>
<sequence>MASEVSFDYIIIGAGSAGCVLANRLSEDPGNSVLLIEAGGPDKKMEIGIPGGYAKLHRSEVDWGFWTESQSFVNNRKLYLPRGKVLGGSSSTNAMAYVRGNRADFDEWAALGNSGWHYESVLPFFKKSEHNEDITNRYHGHGGPLNVTFAKKFSNPFCSSFCGVLCGNRPT</sequence>
<dbReference type="InterPro" id="IPR036188">
    <property type="entry name" value="FAD/NAD-bd_sf"/>
</dbReference>
<comment type="cofactor">
    <cofactor evidence="1">
        <name>FAD</name>
        <dbReference type="ChEBI" id="CHEBI:57692"/>
    </cofactor>
</comment>
<keyword evidence="4" id="KW-0274">FAD</keyword>
<accession>A0ABQ6PQY9</accession>
<protein>
    <recommendedName>
        <fullName evidence="5">Glucose-methanol-choline oxidoreductase N-terminal domain-containing protein</fullName>
    </recommendedName>
</protein>
<feature type="domain" description="Glucose-methanol-choline oxidoreductase N-terminal" evidence="5">
    <location>
        <begin position="7"/>
        <end position="150"/>
    </location>
</feature>
<dbReference type="Pfam" id="PF00732">
    <property type="entry name" value="GMC_oxred_N"/>
    <property type="match status" value="1"/>
</dbReference>
<dbReference type="SUPFAM" id="SSF51905">
    <property type="entry name" value="FAD/NAD(P)-binding domain"/>
    <property type="match status" value="1"/>
</dbReference>
<dbReference type="EMBL" id="BTPD01000008">
    <property type="protein sequence ID" value="GMQ30153.1"/>
    <property type="molecule type" value="Genomic_DNA"/>
</dbReference>
<evidence type="ECO:0000259" key="5">
    <source>
        <dbReference type="Pfam" id="PF00732"/>
    </source>
</evidence>
<organism evidence="6 7">
    <name type="scientific">Algoriphagus confluentis</name>
    <dbReference type="NCBI Taxonomy" id="1697556"/>
    <lineage>
        <taxon>Bacteria</taxon>
        <taxon>Pseudomonadati</taxon>
        <taxon>Bacteroidota</taxon>
        <taxon>Cytophagia</taxon>
        <taxon>Cytophagales</taxon>
        <taxon>Cyclobacteriaceae</taxon>
        <taxon>Algoriphagus</taxon>
    </lineage>
</organism>
<keyword evidence="3" id="KW-0285">Flavoprotein</keyword>
<reference evidence="6 7" key="1">
    <citation type="submission" date="2023-08" db="EMBL/GenBank/DDBJ databases">
        <title>Draft genome sequence of Algoriphagus confluentis.</title>
        <authorList>
            <person name="Takatani N."/>
            <person name="Hosokawa M."/>
            <person name="Sawabe T."/>
        </authorList>
    </citation>
    <scope>NUCLEOTIDE SEQUENCE [LARGE SCALE GENOMIC DNA]</scope>
    <source>
        <strain evidence="6 7">NBRC 111222</strain>
    </source>
</reference>
<dbReference type="PANTHER" id="PTHR11552:SF147">
    <property type="entry name" value="CHOLINE DEHYDROGENASE, MITOCHONDRIAL"/>
    <property type="match status" value="1"/>
</dbReference>
<proteinExistence type="inferred from homology"/>
<evidence type="ECO:0000313" key="6">
    <source>
        <dbReference type="EMBL" id="GMQ30153.1"/>
    </source>
</evidence>
<gene>
    <name evidence="6" type="ORF">Aconfl_27960</name>
</gene>
<dbReference type="RefSeq" id="WP_338224863.1">
    <property type="nucleotide sequence ID" value="NZ_BTPD01000008.1"/>
</dbReference>
<evidence type="ECO:0000313" key="7">
    <source>
        <dbReference type="Proteomes" id="UP001338309"/>
    </source>
</evidence>
<keyword evidence="7" id="KW-1185">Reference proteome</keyword>
<dbReference type="InterPro" id="IPR000172">
    <property type="entry name" value="GMC_OxRdtase_N"/>
</dbReference>
<dbReference type="Proteomes" id="UP001338309">
    <property type="component" value="Unassembled WGS sequence"/>
</dbReference>
<evidence type="ECO:0000256" key="3">
    <source>
        <dbReference type="ARBA" id="ARBA00022630"/>
    </source>
</evidence>
<name>A0ABQ6PQY9_9BACT</name>
<comment type="caution">
    <text evidence="6">The sequence shown here is derived from an EMBL/GenBank/DDBJ whole genome shotgun (WGS) entry which is preliminary data.</text>
</comment>
<evidence type="ECO:0000256" key="1">
    <source>
        <dbReference type="ARBA" id="ARBA00001974"/>
    </source>
</evidence>
<evidence type="ECO:0000256" key="4">
    <source>
        <dbReference type="ARBA" id="ARBA00022827"/>
    </source>
</evidence>
<dbReference type="Gene3D" id="3.50.50.60">
    <property type="entry name" value="FAD/NAD(P)-binding domain"/>
    <property type="match status" value="1"/>
</dbReference>
<dbReference type="InterPro" id="IPR012132">
    <property type="entry name" value="GMC_OxRdtase"/>
</dbReference>
<evidence type="ECO:0000256" key="2">
    <source>
        <dbReference type="ARBA" id="ARBA00010790"/>
    </source>
</evidence>
<comment type="similarity">
    <text evidence="2">Belongs to the GMC oxidoreductase family.</text>
</comment>